<proteinExistence type="predicted"/>
<protein>
    <submittedName>
        <fullName evidence="1">Uncharacterized protein</fullName>
    </submittedName>
</protein>
<gene>
    <name evidence="1" type="ORF">AXW67_11805</name>
</gene>
<dbReference type="EMBL" id="LSEF01000052">
    <property type="protein sequence ID" value="OAF16728.1"/>
    <property type="molecule type" value="Genomic_DNA"/>
</dbReference>
<dbReference type="AlphaFoldDB" id="A0A176Z7W8"/>
<sequence>MTSGDHNLVVRKAAQRRRLHELEVGDFGRQLLETALSVGDLGVEQVLTVVVECAALFRNSLPVADQVVKQIEYLRRDGDDVRPAMQLALAGVESVLSRRDSARCESPWTRAPTIRLWPRWKSQG</sequence>
<name>A0A176Z7W8_9BRAD</name>
<dbReference type="Proteomes" id="UP000077173">
    <property type="component" value="Unassembled WGS sequence"/>
</dbReference>
<organism evidence="1 2">
    <name type="scientific">Bradyrhizobium neotropicale</name>
    <dbReference type="NCBI Taxonomy" id="1497615"/>
    <lineage>
        <taxon>Bacteria</taxon>
        <taxon>Pseudomonadati</taxon>
        <taxon>Pseudomonadota</taxon>
        <taxon>Alphaproteobacteria</taxon>
        <taxon>Hyphomicrobiales</taxon>
        <taxon>Nitrobacteraceae</taxon>
        <taxon>Bradyrhizobium</taxon>
    </lineage>
</organism>
<keyword evidence="2" id="KW-1185">Reference proteome</keyword>
<accession>A0A176Z7W8</accession>
<evidence type="ECO:0000313" key="2">
    <source>
        <dbReference type="Proteomes" id="UP000077173"/>
    </source>
</evidence>
<evidence type="ECO:0000313" key="1">
    <source>
        <dbReference type="EMBL" id="OAF16728.1"/>
    </source>
</evidence>
<comment type="caution">
    <text evidence="1">The sequence shown here is derived from an EMBL/GenBank/DDBJ whole genome shotgun (WGS) entry which is preliminary data.</text>
</comment>
<reference evidence="1 2" key="1">
    <citation type="submission" date="2016-02" db="EMBL/GenBank/DDBJ databases">
        <title>Draft genome sequence of the strain BR 10247T Bradyrhizobium neotropicale isolated from nodules of Centrolobium paraense.</title>
        <authorList>
            <person name="Simoes-Araujo J.L."/>
            <person name="Barauna A.C."/>
            <person name="Silva K."/>
            <person name="Zilli J.E."/>
        </authorList>
    </citation>
    <scope>NUCLEOTIDE SEQUENCE [LARGE SCALE GENOMIC DNA]</scope>
    <source>
        <strain evidence="1 2">BR 10247</strain>
    </source>
</reference>